<feature type="compositionally biased region" description="Polar residues" evidence="1">
    <location>
        <begin position="131"/>
        <end position="142"/>
    </location>
</feature>
<dbReference type="AlphaFoldDB" id="A0AA43BDH4"/>
<proteinExistence type="predicted"/>
<evidence type="ECO:0000256" key="1">
    <source>
        <dbReference type="SAM" id="MobiDB-lite"/>
    </source>
</evidence>
<feature type="region of interest" description="Disordered" evidence="1">
    <location>
        <begin position="130"/>
        <end position="153"/>
    </location>
</feature>
<sequence>QPQAEPPLQPKRSIFAGLKLNAAPLDRRPAMPSFDKAVQDYAKALQQEQAMRAQGYEPLIEQQQAAQRARDALDALRPQASRDLSAAFGKDRGIIHEAAAGHSGNAIRQMQVERDMRVAGQQRADRFIADWQSSDSQRQALSRSGDHSASGKVREAMAGMAKGLERDPQLESLLRNRTKELGLSSQSGQSLSQDLQRHLGRSLGRGLGL</sequence>
<comment type="caution">
    <text evidence="2">The sequence shown here is derived from an EMBL/GenBank/DDBJ whole genome shotgun (WGS) entry which is preliminary data.</text>
</comment>
<protein>
    <submittedName>
        <fullName evidence="2">Ti-type conjugative transfer relaxase TraA</fullName>
    </submittedName>
</protein>
<name>A0AA43BDH4_SPHYA</name>
<accession>A0AA43BDH4</accession>
<evidence type="ECO:0000313" key="3">
    <source>
        <dbReference type="Proteomes" id="UP001162318"/>
    </source>
</evidence>
<gene>
    <name evidence="2" type="ORF">N5J77_30595</name>
</gene>
<dbReference type="EMBL" id="JAOCKX010000180">
    <property type="protein sequence ID" value="MDH2135463.1"/>
    <property type="molecule type" value="Genomic_DNA"/>
</dbReference>
<reference evidence="2" key="1">
    <citation type="submission" date="2022-09" db="EMBL/GenBank/DDBJ databases">
        <title>Intensive care unit water sources are persistently colonized with multi-drug resistant bacteria and are the site of extensive horizontal gene transfer of antibiotic resistance genes.</title>
        <authorList>
            <person name="Diorio-Toth L."/>
        </authorList>
    </citation>
    <scope>NUCLEOTIDE SEQUENCE</scope>
    <source>
        <strain evidence="2">GD03659</strain>
    </source>
</reference>
<organism evidence="2 3">
    <name type="scientific">Sphingobium yanoikuyae</name>
    <name type="common">Sphingomonas yanoikuyae</name>
    <dbReference type="NCBI Taxonomy" id="13690"/>
    <lineage>
        <taxon>Bacteria</taxon>
        <taxon>Pseudomonadati</taxon>
        <taxon>Pseudomonadota</taxon>
        <taxon>Alphaproteobacteria</taxon>
        <taxon>Sphingomonadales</taxon>
        <taxon>Sphingomonadaceae</taxon>
        <taxon>Sphingobium</taxon>
    </lineage>
</organism>
<evidence type="ECO:0000313" key="2">
    <source>
        <dbReference type="EMBL" id="MDH2135463.1"/>
    </source>
</evidence>
<dbReference type="Proteomes" id="UP001162318">
    <property type="component" value="Unassembled WGS sequence"/>
</dbReference>
<feature type="non-terminal residue" evidence="2">
    <location>
        <position position="1"/>
    </location>
</feature>